<evidence type="ECO:0000256" key="1">
    <source>
        <dbReference type="SAM" id="MobiDB-lite"/>
    </source>
</evidence>
<dbReference type="Gene3D" id="1.10.10.2220">
    <property type="match status" value="1"/>
</dbReference>
<name>A0A6A7ZH55_RHIML</name>
<dbReference type="Gene3D" id="3.40.50.300">
    <property type="entry name" value="P-loop containing nucleotide triphosphate hydrolases"/>
    <property type="match status" value="1"/>
</dbReference>
<dbReference type="InterPro" id="IPR029493">
    <property type="entry name" value="RecD2-like_HHH"/>
</dbReference>
<evidence type="ECO:0000313" key="3">
    <source>
        <dbReference type="EMBL" id="MQW02416.1"/>
    </source>
</evidence>
<dbReference type="EMBL" id="WISP01000011">
    <property type="protein sequence ID" value="MQW02416.1"/>
    <property type="molecule type" value="Genomic_DNA"/>
</dbReference>
<sequence length="304" mass="33447">MATDKRFPGIGWATANRLWTAFGETIYNRIRDRELKPLADVVGAERAVAIVDGFGMLCDEVEIFRWLDRYGVAPRVAGAAARVWGIGAIDRIKADPYAMTLLEPWQDVDARALRLGVVLDDPRRLAAAVEQALAIRFRLGHMASPTPVVKQLVRRLLSSFTGDPSRPIDVALANGRVVSPAADVLQSRVCRFMEDEVARLISERVRRELPRSDGKLILDTIAKVEQEIGYLLTDAQRAAVFMATSCGVCVISGGAGTGKTTVVRATPADAPRPYRRQIALRPQPASPVPSRLPKKRPLRRAKHL</sequence>
<proteinExistence type="predicted"/>
<feature type="compositionally biased region" description="Basic residues" evidence="1">
    <location>
        <begin position="292"/>
        <end position="304"/>
    </location>
</feature>
<accession>A0A6A7ZH55</accession>
<organism evidence="3">
    <name type="scientific">Rhizobium meliloti</name>
    <name type="common">Ensifer meliloti</name>
    <name type="synonym">Sinorhizobium meliloti</name>
    <dbReference type="NCBI Taxonomy" id="382"/>
    <lineage>
        <taxon>Bacteria</taxon>
        <taxon>Pseudomonadati</taxon>
        <taxon>Pseudomonadota</taxon>
        <taxon>Alphaproteobacteria</taxon>
        <taxon>Hyphomicrobiales</taxon>
        <taxon>Rhizobiaceae</taxon>
        <taxon>Sinorhizobium/Ensifer group</taxon>
        <taxon>Sinorhizobium</taxon>
    </lineage>
</organism>
<feature type="region of interest" description="Disordered" evidence="1">
    <location>
        <begin position="281"/>
        <end position="304"/>
    </location>
</feature>
<dbReference type="SUPFAM" id="SSF52540">
    <property type="entry name" value="P-loop containing nucleoside triphosphate hydrolases"/>
    <property type="match status" value="1"/>
</dbReference>
<evidence type="ECO:0000259" key="2">
    <source>
        <dbReference type="Pfam" id="PF14490"/>
    </source>
</evidence>
<feature type="domain" description="ATP-dependent RecD2 DNA helicase-like helix-hairpin-helix" evidence="2">
    <location>
        <begin position="62"/>
        <end position="142"/>
    </location>
</feature>
<dbReference type="Pfam" id="PF14490">
    <property type="entry name" value="HHH_RecD2"/>
    <property type="match status" value="1"/>
</dbReference>
<comment type="caution">
    <text evidence="3">The sequence shown here is derived from an EMBL/GenBank/DDBJ whole genome shotgun (WGS) entry which is preliminary data.</text>
</comment>
<protein>
    <recommendedName>
        <fullName evidence="2">ATP-dependent RecD2 DNA helicase-like helix-hairpin-helix domain-containing protein</fullName>
    </recommendedName>
</protein>
<dbReference type="InterPro" id="IPR027417">
    <property type="entry name" value="P-loop_NTPase"/>
</dbReference>
<dbReference type="AlphaFoldDB" id="A0A6A7ZH55"/>
<gene>
    <name evidence="3" type="ORF">GHK45_00655</name>
</gene>
<reference evidence="3" key="1">
    <citation type="journal article" date="2013" name="Genome Biol.">
        <title>Comparative genomics of the core and accessory genomes of 48 Sinorhizobium strains comprising five genospecies.</title>
        <authorList>
            <person name="Sugawara M."/>
            <person name="Epstein B."/>
            <person name="Badgley B.D."/>
            <person name="Unno T."/>
            <person name="Xu L."/>
            <person name="Reese J."/>
            <person name="Gyaneshwar P."/>
            <person name="Denny R."/>
            <person name="Mudge J."/>
            <person name="Bharti A.K."/>
            <person name="Farmer A.D."/>
            <person name="May G.D."/>
            <person name="Woodward J.E."/>
            <person name="Medigue C."/>
            <person name="Vallenet D."/>
            <person name="Lajus A."/>
            <person name="Rouy Z."/>
            <person name="Martinez-Vaz B."/>
            <person name="Tiffin P."/>
            <person name="Young N.D."/>
            <person name="Sadowsky M.J."/>
        </authorList>
    </citation>
    <scope>NUCLEOTIDE SEQUENCE</scope>
    <source>
        <strain evidence="3">M30</strain>
    </source>
</reference>